<dbReference type="Gene3D" id="6.10.140.2220">
    <property type="match status" value="1"/>
</dbReference>
<evidence type="ECO:0000256" key="1">
    <source>
        <dbReference type="ARBA" id="ARBA00022723"/>
    </source>
</evidence>
<accession>A0A0C3GKM5</accession>
<dbReference type="Pfam" id="PF01753">
    <property type="entry name" value="zf-MYND"/>
    <property type="match status" value="1"/>
</dbReference>
<dbReference type="EMBL" id="KN832972">
    <property type="protein sequence ID" value="KIM91156.1"/>
    <property type="molecule type" value="Genomic_DNA"/>
</dbReference>
<dbReference type="PROSITE" id="PS01360">
    <property type="entry name" value="ZF_MYND_1"/>
    <property type="match status" value="1"/>
</dbReference>
<keyword evidence="2 4" id="KW-0863">Zinc-finger</keyword>
<gene>
    <name evidence="7" type="ORF">PILCRDRAFT_811655</name>
</gene>
<evidence type="ECO:0000256" key="3">
    <source>
        <dbReference type="ARBA" id="ARBA00022833"/>
    </source>
</evidence>
<proteinExistence type="predicted"/>
<keyword evidence="8" id="KW-1185">Reference proteome</keyword>
<dbReference type="SUPFAM" id="SSF144232">
    <property type="entry name" value="HIT/MYND zinc finger-like"/>
    <property type="match status" value="1"/>
</dbReference>
<dbReference type="InterPro" id="IPR002893">
    <property type="entry name" value="Znf_MYND"/>
</dbReference>
<reference evidence="7 8" key="1">
    <citation type="submission" date="2014-04" db="EMBL/GenBank/DDBJ databases">
        <authorList>
            <consortium name="DOE Joint Genome Institute"/>
            <person name="Kuo A."/>
            <person name="Tarkka M."/>
            <person name="Buscot F."/>
            <person name="Kohler A."/>
            <person name="Nagy L.G."/>
            <person name="Floudas D."/>
            <person name="Copeland A."/>
            <person name="Barry K.W."/>
            <person name="Cichocki N."/>
            <person name="Veneault-Fourrey C."/>
            <person name="LaButti K."/>
            <person name="Lindquist E.A."/>
            <person name="Lipzen A."/>
            <person name="Lundell T."/>
            <person name="Morin E."/>
            <person name="Murat C."/>
            <person name="Sun H."/>
            <person name="Tunlid A."/>
            <person name="Henrissat B."/>
            <person name="Grigoriev I.V."/>
            <person name="Hibbett D.S."/>
            <person name="Martin F."/>
            <person name="Nordberg H.P."/>
            <person name="Cantor M.N."/>
            <person name="Hua S.X."/>
        </authorList>
    </citation>
    <scope>NUCLEOTIDE SEQUENCE [LARGE SCALE GENOMIC DNA]</scope>
    <source>
        <strain evidence="7 8">F 1598</strain>
    </source>
</reference>
<evidence type="ECO:0000256" key="2">
    <source>
        <dbReference type="ARBA" id="ARBA00022771"/>
    </source>
</evidence>
<sequence length="249" mass="28407">MSEIQKQPRFKSASLYDGMCNKCWARQQEGSKPFPACSGCKEVLYCNKVCQKADWPMHKVECNKRAQRMDKVQKEPEFARVSKIFTKWEHQQQELLTHAIVCALDLGNTPSNVDSMAILLVLQLQPNDESLSLHRKLRPTHGMAITLEKARELLGTEGHSFMDSIPVEETKKRGALGAVPVIYQLSYSEDTIRTSTIAVPPLNDIKIMQARDNWGANWVEKLRKAVEQNKHFNRDRREAGMNWTQPNGA</sequence>
<dbReference type="OrthoDB" id="5231159at2759"/>
<keyword evidence="1" id="KW-0479">Metal-binding</keyword>
<dbReference type="HOGENOM" id="CLU_104711_0_0_1"/>
<evidence type="ECO:0000256" key="5">
    <source>
        <dbReference type="SAM" id="MobiDB-lite"/>
    </source>
</evidence>
<evidence type="ECO:0000313" key="8">
    <source>
        <dbReference type="Proteomes" id="UP000054166"/>
    </source>
</evidence>
<dbReference type="Proteomes" id="UP000054166">
    <property type="component" value="Unassembled WGS sequence"/>
</dbReference>
<dbReference type="InParanoid" id="A0A0C3GKM5"/>
<dbReference type="PROSITE" id="PS50865">
    <property type="entry name" value="ZF_MYND_2"/>
    <property type="match status" value="1"/>
</dbReference>
<name>A0A0C3GKM5_PILCF</name>
<dbReference type="GO" id="GO:0008270">
    <property type="term" value="F:zinc ion binding"/>
    <property type="evidence" value="ECO:0007669"/>
    <property type="project" value="UniProtKB-KW"/>
</dbReference>
<dbReference type="AlphaFoldDB" id="A0A0C3GKM5"/>
<evidence type="ECO:0000313" key="7">
    <source>
        <dbReference type="EMBL" id="KIM91156.1"/>
    </source>
</evidence>
<feature type="domain" description="MYND-type" evidence="6">
    <location>
        <begin position="20"/>
        <end position="62"/>
    </location>
</feature>
<feature type="compositionally biased region" description="Basic and acidic residues" evidence="5">
    <location>
        <begin position="230"/>
        <end position="239"/>
    </location>
</feature>
<reference evidence="8" key="2">
    <citation type="submission" date="2015-01" db="EMBL/GenBank/DDBJ databases">
        <title>Evolutionary Origins and Diversification of the Mycorrhizal Mutualists.</title>
        <authorList>
            <consortium name="DOE Joint Genome Institute"/>
            <consortium name="Mycorrhizal Genomics Consortium"/>
            <person name="Kohler A."/>
            <person name="Kuo A."/>
            <person name="Nagy L.G."/>
            <person name="Floudas D."/>
            <person name="Copeland A."/>
            <person name="Barry K.W."/>
            <person name="Cichocki N."/>
            <person name="Veneault-Fourrey C."/>
            <person name="LaButti K."/>
            <person name="Lindquist E.A."/>
            <person name="Lipzen A."/>
            <person name="Lundell T."/>
            <person name="Morin E."/>
            <person name="Murat C."/>
            <person name="Riley R."/>
            <person name="Ohm R."/>
            <person name="Sun H."/>
            <person name="Tunlid A."/>
            <person name="Henrissat B."/>
            <person name="Grigoriev I.V."/>
            <person name="Hibbett D.S."/>
            <person name="Martin F."/>
        </authorList>
    </citation>
    <scope>NUCLEOTIDE SEQUENCE [LARGE SCALE GENOMIC DNA]</scope>
    <source>
        <strain evidence="8">F 1598</strain>
    </source>
</reference>
<protein>
    <recommendedName>
        <fullName evidence="6">MYND-type domain-containing protein</fullName>
    </recommendedName>
</protein>
<keyword evidence="3" id="KW-0862">Zinc</keyword>
<feature type="region of interest" description="Disordered" evidence="5">
    <location>
        <begin position="230"/>
        <end position="249"/>
    </location>
</feature>
<organism evidence="7 8">
    <name type="scientific">Piloderma croceum (strain F 1598)</name>
    <dbReference type="NCBI Taxonomy" id="765440"/>
    <lineage>
        <taxon>Eukaryota</taxon>
        <taxon>Fungi</taxon>
        <taxon>Dikarya</taxon>
        <taxon>Basidiomycota</taxon>
        <taxon>Agaricomycotina</taxon>
        <taxon>Agaricomycetes</taxon>
        <taxon>Agaricomycetidae</taxon>
        <taxon>Atheliales</taxon>
        <taxon>Atheliaceae</taxon>
        <taxon>Piloderma</taxon>
    </lineage>
</organism>
<dbReference type="STRING" id="765440.A0A0C3GKM5"/>
<evidence type="ECO:0000259" key="6">
    <source>
        <dbReference type="PROSITE" id="PS50865"/>
    </source>
</evidence>
<evidence type="ECO:0000256" key="4">
    <source>
        <dbReference type="PROSITE-ProRule" id="PRU00134"/>
    </source>
</evidence>